<dbReference type="GO" id="GO:0050661">
    <property type="term" value="F:NADP binding"/>
    <property type="evidence" value="ECO:0007669"/>
    <property type="project" value="UniProtKB-UniRule"/>
</dbReference>
<sequence>MAVKICIIGAAGRMGKNIAEAVYNNENADAAGAVDRKGSDVLGQNLYETAGCGKGGPVITDDILESAKNADVIIDFTGAEPTYNNLSIYEKAGKPIVIGSTGFSDEQKKAVEKLSEKVPVVLAPNMSLGVNVALELIKEAARLLKGYDIELVETHHNMKKDAPSGTAMAMAEAAAKGAGLNLAENAVYARHGIIGERKPNEIGIQTLRGGDVAGDHTVFFFGNGERIEITHRAHSRKTFAGGAVTAALWLADKPKGMYNMQNVLGLV</sequence>
<feature type="binding site" evidence="13">
    <location>
        <position position="156"/>
    </location>
    <ligand>
        <name>(S)-2,3,4,5-tetrahydrodipicolinate</name>
        <dbReference type="ChEBI" id="CHEBI:16845"/>
    </ligand>
</feature>
<dbReference type="InterPro" id="IPR036291">
    <property type="entry name" value="NAD(P)-bd_dom_sf"/>
</dbReference>
<keyword evidence="2 13" id="KW-0963">Cytoplasm</keyword>
<feature type="binding site" evidence="13">
    <location>
        <begin position="123"/>
        <end position="126"/>
    </location>
    <ligand>
        <name>NAD(+)</name>
        <dbReference type="ChEBI" id="CHEBI:57540"/>
    </ligand>
</feature>
<dbReference type="GO" id="GO:0008839">
    <property type="term" value="F:4-hydroxy-tetrahydrodipicolinate reductase"/>
    <property type="evidence" value="ECO:0007669"/>
    <property type="project" value="UniProtKB-UniRule"/>
</dbReference>
<dbReference type="GO" id="GO:0009089">
    <property type="term" value="P:lysine biosynthetic process via diaminopimelate"/>
    <property type="evidence" value="ECO:0007669"/>
    <property type="project" value="UniProtKB-UniRule"/>
</dbReference>
<evidence type="ECO:0000313" key="14">
    <source>
        <dbReference type="EMBL" id="USF23641.1"/>
    </source>
</evidence>
<reference evidence="14" key="1">
    <citation type="journal article" date="2014" name="Genome Announc.">
        <title>Draft genome sequences of the altered schaedler flora, a defined bacterial community from gnotobiotic mice.</title>
        <authorList>
            <person name="Wannemuehler M.J."/>
            <person name="Overstreet A.M."/>
            <person name="Ward D.V."/>
            <person name="Phillips G.J."/>
        </authorList>
    </citation>
    <scope>NUCLEOTIDE SEQUENCE</scope>
    <source>
        <strain evidence="14">ASF457</strain>
    </source>
</reference>
<dbReference type="GO" id="GO:0016726">
    <property type="term" value="F:oxidoreductase activity, acting on CH or CH2 groups, NAD or NADP as acceptor"/>
    <property type="evidence" value="ECO:0007669"/>
    <property type="project" value="UniProtKB-UniRule"/>
</dbReference>
<feature type="binding site" evidence="13">
    <location>
        <position position="36"/>
    </location>
    <ligand>
        <name>NADP(+)</name>
        <dbReference type="ChEBI" id="CHEBI:58349"/>
    </ligand>
</feature>
<dbReference type="Pfam" id="PF05173">
    <property type="entry name" value="DapB_C"/>
    <property type="match status" value="1"/>
</dbReference>
<dbReference type="Pfam" id="PF01113">
    <property type="entry name" value="DapB_N"/>
    <property type="match status" value="1"/>
</dbReference>
<evidence type="ECO:0000256" key="11">
    <source>
        <dbReference type="ARBA" id="ARBA00049080"/>
    </source>
</evidence>
<evidence type="ECO:0000256" key="1">
    <source>
        <dbReference type="ARBA" id="ARBA00006642"/>
    </source>
</evidence>
<evidence type="ECO:0000256" key="6">
    <source>
        <dbReference type="ARBA" id="ARBA00023002"/>
    </source>
</evidence>
<keyword evidence="3 13" id="KW-0028">Amino-acid biosynthesis</keyword>
<keyword evidence="8 13" id="KW-0457">Lysine biosynthesis</keyword>
<name>V2QFX7_9BACT</name>
<comment type="similarity">
    <text evidence="1 13">Belongs to the DapB family.</text>
</comment>
<dbReference type="EMBL" id="CP097562">
    <property type="protein sequence ID" value="USF23641.1"/>
    <property type="molecule type" value="Genomic_DNA"/>
</dbReference>
<dbReference type="GO" id="GO:0005829">
    <property type="term" value="C:cytosol"/>
    <property type="evidence" value="ECO:0007669"/>
    <property type="project" value="TreeGrafter"/>
</dbReference>
<evidence type="ECO:0000256" key="2">
    <source>
        <dbReference type="ARBA" id="ARBA00022490"/>
    </source>
</evidence>
<dbReference type="NCBIfam" id="TIGR00036">
    <property type="entry name" value="dapB"/>
    <property type="match status" value="1"/>
</dbReference>
<dbReference type="RefSeq" id="WP_023275014.1">
    <property type="nucleotide sequence ID" value="NZ_CP097562.1"/>
</dbReference>
<keyword evidence="6 13" id="KW-0560">Oxidoreductase</keyword>
<comment type="catalytic activity">
    <reaction evidence="11 13">
        <text>(S)-2,3,4,5-tetrahydrodipicolinate + NADP(+) + H2O = (2S,4S)-4-hydroxy-2,3,4,5-tetrahydrodipicolinate + NADPH + H(+)</text>
        <dbReference type="Rhea" id="RHEA:35331"/>
        <dbReference type="ChEBI" id="CHEBI:15377"/>
        <dbReference type="ChEBI" id="CHEBI:15378"/>
        <dbReference type="ChEBI" id="CHEBI:16845"/>
        <dbReference type="ChEBI" id="CHEBI:57783"/>
        <dbReference type="ChEBI" id="CHEBI:58349"/>
        <dbReference type="ChEBI" id="CHEBI:67139"/>
        <dbReference type="EC" id="1.17.1.8"/>
    </reaction>
</comment>
<dbReference type="InterPro" id="IPR022663">
    <property type="entry name" value="DapB_C"/>
</dbReference>
<feature type="active site" description="Proton donor/acceptor" evidence="13">
    <location>
        <position position="155"/>
    </location>
</feature>
<feature type="binding site" evidence="13">
    <location>
        <position position="35"/>
    </location>
    <ligand>
        <name>NAD(+)</name>
        <dbReference type="ChEBI" id="CHEBI:57540"/>
    </ligand>
</feature>
<dbReference type="InterPro" id="IPR023940">
    <property type="entry name" value="DHDPR_bac"/>
</dbReference>
<evidence type="ECO:0000256" key="4">
    <source>
        <dbReference type="ARBA" id="ARBA00022857"/>
    </source>
</evidence>
<evidence type="ECO:0000256" key="10">
    <source>
        <dbReference type="ARBA" id="ARBA00038983"/>
    </source>
</evidence>
<dbReference type="FunFam" id="3.30.360.10:FF:000004">
    <property type="entry name" value="4-hydroxy-tetrahydrodipicolinate reductase"/>
    <property type="match status" value="1"/>
</dbReference>
<dbReference type="PIRSF" id="PIRSF000161">
    <property type="entry name" value="DHPR"/>
    <property type="match status" value="1"/>
</dbReference>
<proteinExistence type="inferred from homology"/>
<keyword evidence="7 13" id="KW-0520">NAD</keyword>
<dbReference type="InterPro" id="IPR022664">
    <property type="entry name" value="DapB_N_CS"/>
</dbReference>
<dbReference type="GO" id="GO:0019877">
    <property type="term" value="P:diaminopimelate biosynthetic process"/>
    <property type="evidence" value="ECO:0007669"/>
    <property type="project" value="UniProtKB-UniRule"/>
</dbReference>
<dbReference type="eggNOG" id="COG0289">
    <property type="taxonomic scope" value="Bacteria"/>
</dbReference>
<comment type="subunit">
    <text evidence="13">Homotetramer.</text>
</comment>
<evidence type="ECO:0000256" key="7">
    <source>
        <dbReference type="ARBA" id="ARBA00023027"/>
    </source>
</evidence>
<dbReference type="Proteomes" id="UP000017429">
    <property type="component" value="Chromosome"/>
</dbReference>
<evidence type="ECO:0000256" key="5">
    <source>
        <dbReference type="ARBA" id="ARBA00022915"/>
    </source>
</evidence>
<comment type="pathway">
    <text evidence="9 13">Amino-acid biosynthesis; L-lysine biosynthesis via DAP pathway; (S)-tetrahydrodipicolinate from L-aspartate: step 4/4.</text>
</comment>
<dbReference type="PANTHER" id="PTHR20836:SF0">
    <property type="entry name" value="4-HYDROXY-TETRAHYDRODIPICOLINATE REDUCTASE 1, CHLOROPLASTIC-RELATED"/>
    <property type="match status" value="1"/>
</dbReference>
<dbReference type="PANTHER" id="PTHR20836">
    <property type="entry name" value="DIHYDRODIPICOLINATE REDUCTASE"/>
    <property type="match status" value="1"/>
</dbReference>
<evidence type="ECO:0000256" key="3">
    <source>
        <dbReference type="ARBA" id="ARBA00022605"/>
    </source>
</evidence>
<reference evidence="14" key="2">
    <citation type="submission" date="2022-05" db="EMBL/GenBank/DDBJ databases">
        <authorList>
            <person name="Proctor A.L."/>
            <person name="Phillips G.J."/>
            <person name="Wannemuehler M.J."/>
        </authorList>
    </citation>
    <scope>NUCLEOTIDE SEQUENCE</scope>
    <source>
        <strain evidence="14">ASF457</strain>
    </source>
</reference>
<evidence type="ECO:0000256" key="13">
    <source>
        <dbReference type="HAMAP-Rule" id="MF_00102"/>
    </source>
</evidence>
<feature type="binding site" evidence="13">
    <location>
        <begin position="165"/>
        <end position="166"/>
    </location>
    <ligand>
        <name>(S)-2,3,4,5-tetrahydrodipicolinate</name>
        <dbReference type="ChEBI" id="CHEBI:16845"/>
    </ligand>
</feature>
<dbReference type="AlphaFoldDB" id="V2QFX7"/>
<evidence type="ECO:0000256" key="12">
    <source>
        <dbReference type="ARBA" id="ARBA00049396"/>
    </source>
</evidence>
<evidence type="ECO:0000313" key="15">
    <source>
        <dbReference type="Proteomes" id="UP000017429"/>
    </source>
</evidence>
<dbReference type="PROSITE" id="PS01298">
    <property type="entry name" value="DAPB"/>
    <property type="match status" value="1"/>
</dbReference>
<dbReference type="GO" id="GO:0051287">
    <property type="term" value="F:NAD binding"/>
    <property type="evidence" value="ECO:0007669"/>
    <property type="project" value="UniProtKB-UniRule"/>
</dbReference>
<reference evidence="14" key="3">
    <citation type="submission" date="2022-06" db="EMBL/GenBank/DDBJ databases">
        <title>Resources to Facilitate Use of the Altered Schaedler Flora (ASF) Mouse Model to Study Microbiome Function.</title>
        <authorList>
            <person name="Proctor A."/>
            <person name="Parvinroo S."/>
            <person name="Richie T."/>
            <person name="Jia X."/>
            <person name="Lee S.T.M."/>
            <person name="Karp P.D."/>
            <person name="Paley S."/>
            <person name="Kostic A.D."/>
            <person name="Pierre J.F."/>
            <person name="Wannemuehler M.J."/>
            <person name="Phillips G.J."/>
        </authorList>
    </citation>
    <scope>NUCLEOTIDE SEQUENCE</scope>
    <source>
        <strain evidence="14">ASF457</strain>
    </source>
</reference>
<dbReference type="OrthoDB" id="9790352at2"/>
<dbReference type="SUPFAM" id="SSF55347">
    <property type="entry name" value="Glyceraldehyde-3-phosphate dehydrogenase-like, C-terminal domain"/>
    <property type="match status" value="1"/>
</dbReference>
<dbReference type="Gene3D" id="3.40.50.720">
    <property type="entry name" value="NAD(P)-binding Rossmann-like Domain"/>
    <property type="match status" value="1"/>
</dbReference>
<dbReference type="Gene3D" id="3.30.360.10">
    <property type="entry name" value="Dihydrodipicolinate Reductase, domain 2"/>
    <property type="match status" value="1"/>
</dbReference>
<accession>V2QFX7</accession>
<keyword evidence="4 13" id="KW-0521">NADP</keyword>
<comment type="function">
    <text evidence="13">Catalyzes the conversion of 4-hydroxy-tetrahydrodipicolinate (HTPA) to tetrahydrodipicolinate.</text>
</comment>
<feature type="binding site" evidence="13">
    <location>
        <begin position="99"/>
        <end position="101"/>
    </location>
    <ligand>
        <name>NAD(+)</name>
        <dbReference type="ChEBI" id="CHEBI:57540"/>
    </ligand>
</feature>
<dbReference type="KEGG" id="msch:N508_000706"/>
<comment type="caution">
    <text evidence="13">Was originally thought to be a dihydrodipicolinate reductase (DHDPR), catalyzing the conversion of dihydrodipicolinate to tetrahydrodipicolinate. However, it was shown in E.coli that the substrate of the enzymatic reaction is not dihydrodipicolinate (DHDP) but in fact (2S,4S)-4-hydroxy-2,3,4,5-tetrahydrodipicolinic acid (HTPA), the product released by the DapA-catalyzed reaction.</text>
</comment>
<evidence type="ECO:0000256" key="9">
    <source>
        <dbReference type="ARBA" id="ARBA00037922"/>
    </source>
</evidence>
<keyword evidence="5 13" id="KW-0220">Diaminopimelate biosynthesis</keyword>
<protein>
    <recommendedName>
        <fullName evidence="10 13">4-hydroxy-tetrahydrodipicolinate reductase</fullName>
        <shortName evidence="13">HTPA reductase</shortName>
        <ecNumber evidence="10 13">1.17.1.8</ecNumber>
    </recommendedName>
</protein>
<dbReference type="InterPro" id="IPR000846">
    <property type="entry name" value="DapB_N"/>
</dbReference>
<dbReference type="HAMAP" id="MF_00102">
    <property type="entry name" value="DapB"/>
    <property type="match status" value="1"/>
</dbReference>
<dbReference type="EC" id="1.17.1.8" evidence="10 13"/>
<comment type="catalytic activity">
    <reaction evidence="12 13">
        <text>(S)-2,3,4,5-tetrahydrodipicolinate + NAD(+) + H2O = (2S,4S)-4-hydroxy-2,3,4,5-tetrahydrodipicolinate + NADH + H(+)</text>
        <dbReference type="Rhea" id="RHEA:35323"/>
        <dbReference type="ChEBI" id="CHEBI:15377"/>
        <dbReference type="ChEBI" id="CHEBI:15378"/>
        <dbReference type="ChEBI" id="CHEBI:16845"/>
        <dbReference type="ChEBI" id="CHEBI:57540"/>
        <dbReference type="ChEBI" id="CHEBI:57945"/>
        <dbReference type="ChEBI" id="CHEBI:67139"/>
        <dbReference type="EC" id="1.17.1.8"/>
    </reaction>
</comment>
<keyword evidence="15" id="KW-1185">Reference proteome</keyword>
<gene>
    <name evidence="13 14" type="primary">dapB</name>
    <name evidence="14" type="ORF">N508_000706</name>
</gene>
<evidence type="ECO:0000256" key="8">
    <source>
        <dbReference type="ARBA" id="ARBA00023154"/>
    </source>
</evidence>
<comment type="subcellular location">
    <subcellularLocation>
        <location evidence="13">Cytoplasm</location>
    </subcellularLocation>
</comment>
<dbReference type="SUPFAM" id="SSF51735">
    <property type="entry name" value="NAD(P)-binding Rossmann-fold domains"/>
    <property type="match status" value="1"/>
</dbReference>
<feature type="active site" description="Proton donor" evidence="13">
    <location>
        <position position="159"/>
    </location>
</feature>
<organism evidence="14 15">
    <name type="scientific">Mucispirillum schaedleri ASF457</name>
    <dbReference type="NCBI Taxonomy" id="1379858"/>
    <lineage>
        <taxon>Bacteria</taxon>
        <taxon>Pseudomonadati</taxon>
        <taxon>Deferribacterota</taxon>
        <taxon>Deferribacteres</taxon>
        <taxon>Deferribacterales</taxon>
        <taxon>Mucispirillaceae</taxon>
        <taxon>Mucispirillum</taxon>
    </lineage>
</organism>
<feature type="binding site" evidence="13">
    <location>
        <begin position="9"/>
        <end position="14"/>
    </location>
    <ligand>
        <name>NAD(+)</name>
        <dbReference type="ChEBI" id="CHEBI:57540"/>
    </ligand>
</feature>
<dbReference type="CDD" id="cd02274">
    <property type="entry name" value="DHDPR_N"/>
    <property type="match status" value="1"/>
</dbReference>